<evidence type="ECO:0000313" key="2">
    <source>
        <dbReference type="Proteomes" id="UP000598360"/>
    </source>
</evidence>
<name>A0A929B8N2_9PSEU</name>
<dbReference type="SUPFAM" id="SSF53448">
    <property type="entry name" value="Nucleotide-diphospho-sugar transferases"/>
    <property type="match status" value="1"/>
</dbReference>
<accession>A0A929B8N2</accession>
<protein>
    <submittedName>
        <fullName evidence="1">DUF2064 domain-containing protein</fullName>
    </submittedName>
</protein>
<evidence type="ECO:0000313" key="1">
    <source>
        <dbReference type="EMBL" id="MBE9373855.1"/>
    </source>
</evidence>
<dbReference type="InterPro" id="IPR018641">
    <property type="entry name" value="Trfase_1_rSAM/seldom-assoc"/>
</dbReference>
<keyword evidence="2" id="KW-1185">Reference proteome</keyword>
<reference evidence="1" key="1">
    <citation type="submission" date="2020-10" db="EMBL/GenBank/DDBJ databases">
        <title>Diversity and distribution of actinomycetes associated with coral in the coast of Hainan.</title>
        <authorList>
            <person name="Li F."/>
        </authorList>
    </citation>
    <scope>NUCLEOTIDE SEQUENCE</scope>
    <source>
        <strain evidence="1">HNM0983</strain>
    </source>
</reference>
<dbReference type="Gene3D" id="3.90.550.10">
    <property type="entry name" value="Spore Coat Polysaccharide Biosynthesis Protein SpsA, Chain A"/>
    <property type="match status" value="1"/>
</dbReference>
<dbReference type="AlphaFoldDB" id="A0A929B8N2"/>
<dbReference type="Proteomes" id="UP000598360">
    <property type="component" value="Unassembled WGS sequence"/>
</dbReference>
<sequence length="225" mass="22873">MTFPAMLVVAKAPEPGRAKTRLAPAVGDAAAAEIAAASLLDTLQALGRVPGPPTFVAWTGDTANAVHAAEISAALARTAVLTQRGGGLGERLADAHTRVGAATGGPVFQIGMDTPQLAPDLVTECAGGLREPGGPDAVLGPAADGGWWALGLRDPRAAAVLREVPMSREDTGQRTEKALREAGLRVRTLPMMSDVDTVDDAVRVAAGVPGSRFATAVDACTEEPA</sequence>
<dbReference type="Pfam" id="PF09837">
    <property type="entry name" value="DUF2064"/>
    <property type="match status" value="1"/>
</dbReference>
<organism evidence="1 2">
    <name type="scientific">Saccharopolyspora montiporae</name>
    <dbReference type="NCBI Taxonomy" id="2781240"/>
    <lineage>
        <taxon>Bacteria</taxon>
        <taxon>Bacillati</taxon>
        <taxon>Actinomycetota</taxon>
        <taxon>Actinomycetes</taxon>
        <taxon>Pseudonocardiales</taxon>
        <taxon>Pseudonocardiaceae</taxon>
        <taxon>Saccharopolyspora</taxon>
    </lineage>
</organism>
<proteinExistence type="predicted"/>
<dbReference type="PANTHER" id="PTHR36529:SF1">
    <property type="entry name" value="GLYCOSYLTRANSFERASE"/>
    <property type="match status" value="1"/>
</dbReference>
<gene>
    <name evidence="1" type="ORF">IQ251_05265</name>
</gene>
<comment type="caution">
    <text evidence="1">The sequence shown here is derived from an EMBL/GenBank/DDBJ whole genome shotgun (WGS) entry which is preliminary data.</text>
</comment>
<dbReference type="EMBL" id="JADEYC010000008">
    <property type="protein sequence ID" value="MBE9373855.1"/>
    <property type="molecule type" value="Genomic_DNA"/>
</dbReference>
<dbReference type="PANTHER" id="PTHR36529">
    <property type="entry name" value="SLL1095 PROTEIN"/>
    <property type="match status" value="1"/>
</dbReference>
<dbReference type="InterPro" id="IPR029044">
    <property type="entry name" value="Nucleotide-diphossugar_trans"/>
</dbReference>
<dbReference type="RefSeq" id="WP_193927313.1">
    <property type="nucleotide sequence ID" value="NZ_JADEYC010000008.1"/>
</dbReference>